<gene>
    <name evidence="2" type="ORF">RCC_02344</name>
</gene>
<dbReference type="PANTHER" id="PTHR43861">
    <property type="entry name" value="TRANS-ACONITATE 2-METHYLTRANSFERASE-RELATED"/>
    <property type="match status" value="1"/>
</dbReference>
<dbReference type="EMBL" id="FJUY01000002">
    <property type="protein sequence ID" value="CZT16502.1"/>
    <property type="molecule type" value="Genomic_DNA"/>
</dbReference>
<sequence>MSTEDGRLQTHSSHSNDASDPGFMYKQQWVQDLVSQLCLFVQTNTDWMGVRDEIDRPARVLDYACGNGALSKALADVTTHTTFRGIDSSAAQVQRFNDAAQALPDDSQLRMLAAQGNLQEEDAKFESAEWYHFDVALISMALHHVSSPSDMLKKLASRVSTGGCVVIAEFLTEETHLLGDQGHGKWPGFTKQSLQQAMEQAGLVDVEMRTDPKPTVIPAEFGGNKQIVFAKGRTVAS</sequence>
<dbReference type="Pfam" id="PF13489">
    <property type="entry name" value="Methyltransf_23"/>
    <property type="match status" value="1"/>
</dbReference>
<dbReference type="PANTHER" id="PTHR43861:SF1">
    <property type="entry name" value="TRANS-ACONITATE 2-METHYLTRANSFERASE"/>
    <property type="match status" value="1"/>
</dbReference>
<dbReference type="InterPro" id="IPR029063">
    <property type="entry name" value="SAM-dependent_MTases_sf"/>
</dbReference>
<keyword evidence="3" id="KW-1185">Reference proteome</keyword>
<feature type="region of interest" description="Disordered" evidence="1">
    <location>
        <begin position="1"/>
        <end position="21"/>
    </location>
</feature>
<evidence type="ECO:0000313" key="2">
    <source>
        <dbReference type="EMBL" id="CZT16502.1"/>
    </source>
</evidence>
<dbReference type="AlphaFoldDB" id="A0A2D3UMH2"/>
<dbReference type="Gene3D" id="3.40.50.150">
    <property type="entry name" value="Vaccinia Virus protein VP39"/>
    <property type="match status" value="1"/>
</dbReference>
<proteinExistence type="predicted"/>
<reference evidence="2 3" key="1">
    <citation type="submission" date="2016-03" db="EMBL/GenBank/DDBJ databases">
        <authorList>
            <person name="Ploux O."/>
        </authorList>
    </citation>
    <scope>NUCLEOTIDE SEQUENCE [LARGE SCALE GENOMIC DNA]</scope>
    <source>
        <strain evidence="2 3">URUG2</strain>
    </source>
</reference>
<organism evidence="2 3">
    <name type="scientific">Ramularia collo-cygni</name>
    <dbReference type="NCBI Taxonomy" id="112498"/>
    <lineage>
        <taxon>Eukaryota</taxon>
        <taxon>Fungi</taxon>
        <taxon>Dikarya</taxon>
        <taxon>Ascomycota</taxon>
        <taxon>Pezizomycotina</taxon>
        <taxon>Dothideomycetes</taxon>
        <taxon>Dothideomycetidae</taxon>
        <taxon>Mycosphaerellales</taxon>
        <taxon>Mycosphaerellaceae</taxon>
        <taxon>Ramularia</taxon>
    </lineage>
</organism>
<dbReference type="RefSeq" id="XP_023623395.1">
    <property type="nucleotide sequence ID" value="XM_023767627.1"/>
</dbReference>
<dbReference type="Proteomes" id="UP000225277">
    <property type="component" value="Unassembled WGS sequence"/>
</dbReference>
<evidence type="ECO:0000256" key="1">
    <source>
        <dbReference type="SAM" id="MobiDB-lite"/>
    </source>
</evidence>
<dbReference type="GeneID" id="35597564"/>
<feature type="compositionally biased region" description="Polar residues" evidence="1">
    <location>
        <begin position="9"/>
        <end position="18"/>
    </location>
</feature>
<dbReference type="OrthoDB" id="3647at2759"/>
<evidence type="ECO:0000313" key="3">
    <source>
        <dbReference type="Proteomes" id="UP000225277"/>
    </source>
</evidence>
<dbReference type="STRING" id="112498.A0A2D3UMH2"/>
<protein>
    <recommendedName>
        <fullName evidence="4">Methyltransferase domain-containing protein</fullName>
    </recommendedName>
</protein>
<dbReference type="SUPFAM" id="SSF53335">
    <property type="entry name" value="S-adenosyl-L-methionine-dependent methyltransferases"/>
    <property type="match status" value="1"/>
</dbReference>
<evidence type="ECO:0008006" key="4">
    <source>
        <dbReference type="Google" id="ProtNLM"/>
    </source>
</evidence>
<accession>A0A2D3UMH2</accession>
<name>A0A2D3UMH2_9PEZI</name>